<dbReference type="HOGENOM" id="CLU_006113_0_0_1"/>
<dbReference type="InterPro" id="IPR006553">
    <property type="entry name" value="Leu-rich_rpt_Cys-con_subtyp"/>
</dbReference>
<dbReference type="Pfam" id="PF12937">
    <property type="entry name" value="F-box-like"/>
    <property type="match status" value="1"/>
</dbReference>
<dbReference type="OrthoDB" id="421226at2759"/>
<evidence type="ECO:0000256" key="5">
    <source>
        <dbReference type="ARBA" id="ARBA00023065"/>
    </source>
</evidence>
<dbReference type="eggNOG" id="KOG1947">
    <property type="taxonomic scope" value="Eukaryota"/>
</dbReference>
<sequence>MAVFPRERNRWKHAFEPASPSPLSHSGQENSGKDREADEESESRHRRGDIDGAVAGRTMPPEFLVRLKTIPLFQDAPESFHTNLASRLKLMSYYPQEYIIRKGEPARSMCWILKGTVAVTSNDGESVYAELAPGSFFGEIGVLYNRPRTATVVARTKVLVGVLTRDSLNMVLRSYPVIERRIRDDAQERLAMLEKENKALANAHTNSGQSDPLMLAGRYAKTQPNGAPLSTRNHTSASFEGSFDSLSTSIQDFIKVLPIFRNLPSYIVHEIALNMDLLKYRQFEYIFNKGDSGSDIYFIVSGEVEVLDYDKFSPIGKPLARLKKGNYFGEMSFLALINDQENVKRSATIRSVSMVELVVVRSDKLKDLCSKYPFIVDDMKRTAKERTTSNSSRESTIRPSQRLSIEFLINENNDSTPSAPVSKETSGFFSPNYSLNSSYSMSRGDLSRSVSPVSSVETAAEGAGSDSLETNKSKRKYESDSIPNDTLKLSIPPAKSTQSSNSFYQPSPLSSGNFTYIPHHKRMRISGLYAGRRRSSLLVSTGRIPDSVLLKVFKFLTLPELMKARLVCKRWRDILYTAPSLFNNLDLTPWNKKIDDKALIAITNFVGSRPQKIDISSCFHVTDEGFSYLVNEVGISGNITSLKMRSNWEVSAMAIMDLSVSSVGGNLEEIDLSNCRNVRDHVIERLIGKNASYNDNYSDSQSHSDSIGCKKLRKLKLGYCKYLTDNVMHYLSLHANERLESLDLTRCTSITDRGFENWPYRPFKNLRELSLKDCTFLTDQAIMSIANSAYNLEVLSLNFCCALSDVSLEFLCYDCPKIRELDLSFCGSAVSYASLVVIALHLNNLEKLWLAGCIRATRAGIDALLTNSPSLKYLNISQCKNAHFYPGGIPAQKINADPKTKNAFIIAGSNKNVIEVVV</sequence>
<dbReference type="Gene3D" id="3.80.10.10">
    <property type="entry name" value="Ribonuclease Inhibitor"/>
    <property type="match status" value="3"/>
</dbReference>
<dbReference type="SUPFAM" id="SSF51206">
    <property type="entry name" value="cAMP-binding domain-like"/>
    <property type="match status" value="2"/>
</dbReference>
<dbReference type="EMBL" id="FO082052">
    <property type="protein sequence ID" value="CCE80721.1"/>
    <property type="molecule type" value="Genomic_DNA"/>
</dbReference>
<dbReference type="CDD" id="cd00038">
    <property type="entry name" value="CAP_ED"/>
    <property type="match status" value="2"/>
</dbReference>
<dbReference type="InterPro" id="IPR014710">
    <property type="entry name" value="RmlC-like_jellyroll"/>
</dbReference>
<dbReference type="InterPro" id="IPR018490">
    <property type="entry name" value="cNMP-bd_dom_sf"/>
</dbReference>
<dbReference type="Proteomes" id="UP000005222">
    <property type="component" value="Chromosome H"/>
</dbReference>
<accession>G8YH19</accession>
<dbReference type="PROSITE" id="PS50181">
    <property type="entry name" value="FBOX"/>
    <property type="match status" value="1"/>
</dbReference>
<feature type="compositionally biased region" description="Polar residues" evidence="9">
    <location>
        <begin position="448"/>
        <end position="457"/>
    </location>
</feature>
<evidence type="ECO:0000313" key="13">
    <source>
        <dbReference type="EMBL" id="CCE80721.1"/>
    </source>
</evidence>
<keyword evidence="3" id="KW-0812">Transmembrane</keyword>
<dbReference type="InterPro" id="IPR036047">
    <property type="entry name" value="F-box-like_dom_sf"/>
</dbReference>
<dbReference type="STRING" id="559304.G8YH19"/>
<evidence type="ECO:0000313" key="14">
    <source>
        <dbReference type="Proteomes" id="UP000005222"/>
    </source>
</evidence>
<evidence type="ECO:0000256" key="1">
    <source>
        <dbReference type="ARBA" id="ARBA00004141"/>
    </source>
</evidence>
<proteinExistence type="predicted"/>
<dbReference type="SUPFAM" id="SSF52047">
    <property type="entry name" value="RNI-like"/>
    <property type="match status" value="1"/>
</dbReference>
<reference evidence="13" key="1">
    <citation type="submission" date="2011-10" db="EMBL/GenBank/DDBJ databases">
        <authorList>
            <person name="Genoscope - CEA"/>
        </authorList>
    </citation>
    <scope>NUCLEOTIDE SEQUENCE</scope>
</reference>
<evidence type="ECO:0000256" key="7">
    <source>
        <dbReference type="ARBA" id="ARBA00023286"/>
    </source>
</evidence>
<evidence type="ECO:0000259" key="11">
    <source>
        <dbReference type="PROSITE" id="PS50181"/>
    </source>
</evidence>
<evidence type="ECO:0000256" key="9">
    <source>
        <dbReference type="SAM" id="MobiDB-lite"/>
    </source>
</evidence>
<keyword evidence="4" id="KW-1133">Transmembrane helix</keyword>
<keyword evidence="5" id="KW-0406">Ion transport</keyword>
<dbReference type="SMART" id="SM00367">
    <property type="entry name" value="LRR_CC"/>
    <property type="match status" value="7"/>
</dbReference>
<feature type="region of interest" description="Disordered" evidence="9">
    <location>
        <begin position="1"/>
        <end position="55"/>
    </location>
</feature>
<dbReference type="InParanoid" id="G8YH19"/>
<dbReference type="PROSITE" id="PS00889">
    <property type="entry name" value="CNMP_BINDING_2"/>
    <property type="match status" value="1"/>
</dbReference>
<comment type="subcellular location">
    <subcellularLocation>
        <location evidence="1">Membrane</location>
        <topology evidence="1">Multi-pass membrane protein</topology>
    </subcellularLocation>
</comment>
<dbReference type="InterPro" id="IPR018488">
    <property type="entry name" value="cNMP-bd_CS"/>
</dbReference>
<keyword evidence="6" id="KW-0472">Membrane</keyword>
<dbReference type="PANTHER" id="PTHR45638:SF24">
    <property type="entry name" value="CYCLIC NUCLEOTIDE-BINDING DOMAIN PROTEIN (AFU_ORTHOLOGUE AFUA_2G03170)"/>
    <property type="match status" value="1"/>
</dbReference>
<dbReference type="GO" id="GO:0005221">
    <property type="term" value="F:intracellularly cyclic nucleotide-activated monoatomic cation channel activity"/>
    <property type="evidence" value="ECO:0007669"/>
    <property type="project" value="InterPro"/>
</dbReference>
<feature type="compositionally biased region" description="Polar residues" evidence="9">
    <location>
        <begin position="21"/>
        <end position="30"/>
    </location>
</feature>
<protein>
    <submittedName>
        <fullName evidence="13">Piso0_003049 protein</fullName>
    </submittedName>
</protein>
<feature type="domain" description="F-box" evidence="11">
    <location>
        <begin position="538"/>
        <end position="585"/>
    </location>
</feature>
<keyword evidence="14" id="KW-1185">Reference proteome</keyword>
<keyword evidence="7" id="KW-1071">Ligand-gated ion channel</keyword>
<dbReference type="FunFam" id="2.60.120.10:FF:000057">
    <property type="entry name" value="Cyclic nucleotide-binding domain protein"/>
    <property type="match status" value="1"/>
</dbReference>
<evidence type="ECO:0000313" key="12">
    <source>
        <dbReference type="EMBL" id="CCE79956.1"/>
    </source>
</evidence>
<evidence type="ECO:0000256" key="8">
    <source>
        <dbReference type="ARBA" id="ARBA00023303"/>
    </source>
</evidence>
<dbReference type="Gene3D" id="2.60.120.10">
    <property type="entry name" value="Jelly Rolls"/>
    <property type="match status" value="2"/>
</dbReference>
<evidence type="ECO:0000256" key="3">
    <source>
        <dbReference type="ARBA" id="ARBA00022692"/>
    </source>
</evidence>
<dbReference type="InterPro" id="IPR001810">
    <property type="entry name" value="F-box_dom"/>
</dbReference>
<feature type="region of interest" description="Disordered" evidence="9">
    <location>
        <begin position="440"/>
        <end position="504"/>
    </location>
</feature>
<dbReference type="GO" id="GO:0044877">
    <property type="term" value="F:protein-containing complex binding"/>
    <property type="evidence" value="ECO:0007669"/>
    <property type="project" value="TreeGrafter"/>
</dbReference>
<evidence type="ECO:0000256" key="2">
    <source>
        <dbReference type="ARBA" id="ARBA00022448"/>
    </source>
</evidence>
<feature type="compositionally biased region" description="Basic and acidic residues" evidence="9">
    <location>
        <begin position="469"/>
        <end position="479"/>
    </location>
</feature>
<evidence type="ECO:0000256" key="4">
    <source>
        <dbReference type="ARBA" id="ARBA00022989"/>
    </source>
</evidence>
<dbReference type="InterPro" id="IPR000595">
    <property type="entry name" value="cNMP-bd_dom"/>
</dbReference>
<feature type="domain" description="Cyclic nucleotide-binding" evidence="10">
    <location>
        <begin position="259"/>
        <end position="368"/>
    </location>
</feature>
<keyword evidence="2" id="KW-0813">Transport</keyword>
<dbReference type="EMBL" id="FO082053">
    <property type="protein sequence ID" value="CCE79956.1"/>
    <property type="molecule type" value="Genomic_DNA"/>
</dbReference>
<reference evidence="14" key="2">
    <citation type="journal article" date="2012" name="G3 (Bethesda)">
        <title>Pichia sorbitophila, an interspecies yeast hybrid reveals early steps of genome resolution following polyploidization.</title>
        <authorList>
            <person name="Leh Louis V."/>
            <person name="Despons L."/>
            <person name="Friedrich A."/>
            <person name="Martin T."/>
            <person name="Durrens P."/>
            <person name="Casaregola S."/>
            <person name="Neuveglise C."/>
            <person name="Fairhead C."/>
            <person name="Marck C."/>
            <person name="Cruz J.A."/>
            <person name="Straub M.L."/>
            <person name="Kugler V."/>
            <person name="Sacerdot C."/>
            <person name="Uzunov Z."/>
            <person name="Thierry A."/>
            <person name="Weiss S."/>
            <person name="Bleykasten C."/>
            <person name="De Montigny J."/>
            <person name="Jacques N."/>
            <person name="Jung P."/>
            <person name="Lemaire M."/>
            <person name="Mallet S."/>
            <person name="Morel G."/>
            <person name="Richard G.F."/>
            <person name="Sarkar A."/>
            <person name="Savel G."/>
            <person name="Schacherer J."/>
            <person name="Seret M.L."/>
            <person name="Talla E."/>
            <person name="Samson G."/>
            <person name="Jubin C."/>
            <person name="Poulain J."/>
            <person name="Vacherie B."/>
            <person name="Barbe V."/>
            <person name="Pelletier E."/>
            <person name="Sherman D.J."/>
            <person name="Westhof E."/>
            <person name="Weissenbach J."/>
            <person name="Baret P.V."/>
            <person name="Wincker P."/>
            <person name="Gaillardin C."/>
            <person name="Dujon B."/>
            <person name="Souciet J.L."/>
        </authorList>
    </citation>
    <scope>NUCLEOTIDE SEQUENCE [LARGE SCALE GENOMIC DNA]</scope>
    <source>
        <strain evidence="14">ATCC MYA-4447 / BCRC 22081 / CBS 7064 / NBRC 10061 / NRRL Y-12695</strain>
    </source>
</reference>
<dbReference type="eggNOG" id="KOG0498">
    <property type="taxonomic scope" value="Eukaryota"/>
</dbReference>
<dbReference type="OMA" id="SEFWERC"/>
<dbReference type="Pfam" id="PF00027">
    <property type="entry name" value="cNMP_binding"/>
    <property type="match status" value="2"/>
</dbReference>
<feature type="domain" description="Cyclic nucleotide-binding" evidence="10">
    <location>
        <begin position="72"/>
        <end position="189"/>
    </location>
</feature>
<dbReference type="SMART" id="SM00256">
    <property type="entry name" value="FBOX"/>
    <property type="match status" value="1"/>
</dbReference>
<feature type="compositionally biased region" description="Polar residues" evidence="9">
    <location>
        <begin position="495"/>
        <end position="504"/>
    </location>
</feature>
<dbReference type="GO" id="GO:0016020">
    <property type="term" value="C:membrane"/>
    <property type="evidence" value="ECO:0007669"/>
    <property type="project" value="UniProtKB-SubCell"/>
</dbReference>
<dbReference type="InterPro" id="IPR032675">
    <property type="entry name" value="LRR_dom_sf"/>
</dbReference>
<name>G8YH19_PICSO</name>
<dbReference type="PROSITE" id="PS50042">
    <property type="entry name" value="CNMP_BINDING_3"/>
    <property type="match status" value="2"/>
</dbReference>
<dbReference type="InterPro" id="IPR050866">
    <property type="entry name" value="CNG_cation_channel"/>
</dbReference>
<keyword evidence="8" id="KW-0407">Ion channel</keyword>
<dbReference type="SMART" id="SM00100">
    <property type="entry name" value="cNMP"/>
    <property type="match status" value="2"/>
</dbReference>
<dbReference type="AlphaFoldDB" id="G8YH19"/>
<dbReference type="eggNOG" id="KOG0500">
    <property type="taxonomic scope" value="Eukaryota"/>
</dbReference>
<organism evidence="13 14">
    <name type="scientific">Pichia sorbitophila (strain ATCC MYA-4447 / BCRC 22081 / CBS 7064 / NBRC 10061 / NRRL Y-12695)</name>
    <name type="common">Hybrid yeast</name>
    <dbReference type="NCBI Taxonomy" id="559304"/>
    <lineage>
        <taxon>Eukaryota</taxon>
        <taxon>Fungi</taxon>
        <taxon>Dikarya</taxon>
        <taxon>Ascomycota</taxon>
        <taxon>Saccharomycotina</taxon>
        <taxon>Pichiomycetes</taxon>
        <taxon>Debaryomycetaceae</taxon>
        <taxon>Millerozyma</taxon>
    </lineage>
</organism>
<gene>
    <name evidence="13" type="primary">Piso0_003049</name>
    <name evidence="12" type="ORF">GNLVRS01_PISO0G03768g</name>
    <name evidence="13" type="ORF">GNLVRS01_PISO0H03769g</name>
</gene>
<dbReference type="Proteomes" id="UP000005222">
    <property type="component" value="Chromosome G"/>
</dbReference>
<dbReference type="Gene3D" id="1.20.1280.50">
    <property type="match status" value="1"/>
</dbReference>
<evidence type="ECO:0000259" key="10">
    <source>
        <dbReference type="PROSITE" id="PS50042"/>
    </source>
</evidence>
<evidence type="ECO:0000256" key="6">
    <source>
        <dbReference type="ARBA" id="ARBA00023136"/>
    </source>
</evidence>
<dbReference type="SUPFAM" id="SSF81383">
    <property type="entry name" value="F-box domain"/>
    <property type="match status" value="1"/>
</dbReference>
<dbReference type="PANTHER" id="PTHR45638">
    <property type="entry name" value="CYCLIC NUCLEOTIDE-GATED CATION CHANNEL SUBUNIT A"/>
    <property type="match status" value="1"/>
</dbReference>